<dbReference type="AlphaFoldDB" id="A0A371BEU8"/>
<name>A0A371BEU8_9SPHN</name>
<dbReference type="EMBL" id="QRGP01000001">
    <property type="protein sequence ID" value="RDV06090.1"/>
    <property type="molecule type" value="Genomic_DNA"/>
</dbReference>
<feature type="domain" description="Rcc01698-like C-terminal" evidence="2">
    <location>
        <begin position="477"/>
        <end position="569"/>
    </location>
</feature>
<dbReference type="InterPro" id="IPR056490">
    <property type="entry name" value="Rcc01698_C"/>
</dbReference>
<dbReference type="Pfam" id="PF23666">
    <property type="entry name" value="Rcc01698_C"/>
    <property type="match status" value="1"/>
</dbReference>
<dbReference type="OrthoDB" id="8445115at2"/>
<dbReference type="Proteomes" id="UP000263833">
    <property type="component" value="Unassembled WGS sequence"/>
</dbReference>
<reference evidence="4" key="1">
    <citation type="submission" date="2018-08" db="EMBL/GenBank/DDBJ databases">
        <authorList>
            <person name="Kim S.-J."/>
            <person name="Jung G.-Y."/>
        </authorList>
    </citation>
    <scope>NUCLEOTIDE SEQUENCE [LARGE SCALE GENOMIC DNA]</scope>
    <source>
        <strain evidence="4">GY_G</strain>
    </source>
</reference>
<dbReference type="RefSeq" id="WP_115547649.1">
    <property type="nucleotide sequence ID" value="NZ_QRGP01000001.1"/>
</dbReference>
<evidence type="ECO:0000313" key="3">
    <source>
        <dbReference type="EMBL" id="RDV06090.1"/>
    </source>
</evidence>
<evidence type="ECO:0000259" key="2">
    <source>
        <dbReference type="Pfam" id="PF23666"/>
    </source>
</evidence>
<evidence type="ECO:0000313" key="4">
    <source>
        <dbReference type="Proteomes" id="UP000263833"/>
    </source>
</evidence>
<comment type="caution">
    <text evidence="3">The sequence shown here is derived from an EMBL/GenBank/DDBJ whole genome shotgun (WGS) entry which is preliminary data.</text>
</comment>
<evidence type="ECO:0000259" key="1">
    <source>
        <dbReference type="Pfam" id="PF13550"/>
    </source>
</evidence>
<proteinExistence type="predicted"/>
<protein>
    <submittedName>
        <fullName evidence="3">Uncharacterized protein</fullName>
    </submittedName>
</protein>
<gene>
    <name evidence="3" type="ORF">DXH95_01190</name>
</gene>
<accession>A0A371BEU8</accession>
<organism evidence="3 4">
    <name type="scientific">Sphingorhabdus pulchriflava</name>
    <dbReference type="NCBI Taxonomy" id="2292257"/>
    <lineage>
        <taxon>Bacteria</taxon>
        <taxon>Pseudomonadati</taxon>
        <taxon>Pseudomonadota</taxon>
        <taxon>Alphaproteobacteria</taxon>
        <taxon>Sphingomonadales</taxon>
        <taxon>Sphingomonadaceae</taxon>
        <taxon>Sphingorhabdus</taxon>
    </lineage>
</organism>
<dbReference type="Pfam" id="PF13550">
    <property type="entry name" value="Phage-tail_3"/>
    <property type="match status" value="1"/>
</dbReference>
<feature type="domain" description="Tip attachment protein J" evidence="1">
    <location>
        <begin position="229"/>
        <end position="369"/>
    </location>
</feature>
<sequence>MATLVLTAVGSALGGPLGGAIGSMLGQRIDTAILGGGRTHEGPRLKELEVQTSSYGTQIPGIFGAMRIAGTVFWATDLVEHRSTSGGGKGRPATSSYSYSVSLAVALSSRPILRVGRIWADGNLVRGAGGDLKIDTQLRLYTGYADQLPDPLLSASEGLPLCPAYRGIAYAVFEDLQLADFGNRIPSLTFEVFERDTPVDIGDIAAIGSTGEISGPTAETLTGFALQGGSAREALTDLLAAFPIFVRPEGDRLRIYRTDSPTLQTHAIAAAASVGSSRLERPVRQRGSIDKLPNSVSIRHYEPARDFQLGVQRNRNSIGGMAELQIQLPAAIGAHRARHIAEQKWRILASALDTGTSRFPIGTASIELGDLAGEFGQHITEIEHGRGFVSVRTEHWPAPVAYTSQTSDAGRDVAAPDLLSGSTIIQIADLPLFDDHNATRPIVAVAACGTGDGWRRASLALRNGDQLQELGSTAPQAVIGQLLAPLPYHPATWIDQTNAVEIRLANEQMDLPPGTGSPFDPSAPTLLIGQELVRYGLAISLGGRDYRLRQLLRGFRATEQAIVDHLAAAHATLLDKATLLTPDLLSAPIGSTLFFEASGRGDSQPATQSLLVEARAIRPLPPVHISVERRDDGALVLRWIRRSRFDPGWQDFADQPLGEERLEFDVTISYGGSTLYSAIIQENSANVPASIIEGWGLPPGSNVDLQIRQFGQFAISQPATHSFQI</sequence>
<dbReference type="InterPro" id="IPR032876">
    <property type="entry name" value="J_dom"/>
</dbReference>
<keyword evidence="4" id="KW-1185">Reference proteome</keyword>